<name>A0AAV7V073_PLEWA</name>
<reference evidence="1" key="1">
    <citation type="journal article" date="2022" name="bioRxiv">
        <title>Sequencing and chromosome-scale assembly of the giantPleurodeles waltlgenome.</title>
        <authorList>
            <person name="Brown T."/>
            <person name="Elewa A."/>
            <person name="Iarovenko S."/>
            <person name="Subramanian E."/>
            <person name="Araus A.J."/>
            <person name="Petzold A."/>
            <person name="Susuki M."/>
            <person name="Suzuki K.-i.T."/>
            <person name="Hayashi T."/>
            <person name="Toyoda A."/>
            <person name="Oliveira C."/>
            <person name="Osipova E."/>
            <person name="Leigh N.D."/>
            <person name="Simon A."/>
            <person name="Yun M.H."/>
        </authorList>
    </citation>
    <scope>NUCLEOTIDE SEQUENCE</scope>
    <source>
        <strain evidence="1">20211129_DDA</strain>
        <tissue evidence="1">Liver</tissue>
    </source>
</reference>
<accession>A0AAV7V073</accession>
<dbReference type="AlphaFoldDB" id="A0AAV7V073"/>
<protein>
    <submittedName>
        <fullName evidence="1">Uncharacterized protein</fullName>
    </submittedName>
</protein>
<proteinExistence type="predicted"/>
<gene>
    <name evidence="1" type="ORF">NDU88_004064</name>
</gene>
<evidence type="ECO:0000313" key="1">
    <source>
        <dbReference type="EMBL" id="KAJ1194778.1"/>
    </source>
</evidence>
<evidence type="ECO:0000313" key="2">
    <source>
        <dbReference type="Proteomes" id="UP001066276"/>
    </source>
</evidence>
<keyword evidence="2" id="KW-1185">Reference proteome</keyword>
<sequence>MKAYIRGITAKYIYQSNKAKQDWDNQLVQEIGLLEIAHSSDIRLGNLEERACYAQFIRTRSLCGQGLKNKVAASYTKHKAVQYKYGEQVGRILAHQISYRRAGGTIERVIDIDGSAHTRLQSFAMQFYTFYMAV</sequence>
<dbReference type="Proteomes" id="UP001066276">
    <property type="component" value="Chromosome 2_2"/>
</dbReference>
<organism evidence="1 2">
    <name type="scientific">Pleurodeles waltl</name>
    <name type="common">Iberian ribbed newt</name>
    <dbReference type="NCBI Taxonomy" id="8319"/>
    <lineage>
        <taxon>Eukaryota</taxon>
        <taxon>Metazoa</taxon>
        <taxon>Chordata</taxon>
        <taxon>Craniata</taxon>
        <taxon>Vertebrata</taxon>
        <taxon>Euteleostomi</taxon>
        <taxon>Amphibia</taxon>
        <taxon>Batrachia</taxon>
        <taxon>Caudata</taxon>
        <taxon>Salamandroidea</taxon>
        <taxon>Salamandridae</taxon>
        <taxon>Pleurodelinae</taxon>
        <taxon>Pleurodeles</taxon>
    </lineage>
</organism>
<dbReference type="EMBL" id="JANPWB010000004">
    <property type="protein sequence ID" value="KAJ1194778.1"/>
    <property type="molecule type" value="Genomic_DNA"/>
</dbReference>
<comment type="caution">
    <text evidence="1">The sequence shown here is derived from an EMBL/GenBank/DDBJ whole genome shotgun (WGS) entry which is preliminary data.</text>
</comment>